<accession>A0A9W7DVC7</accession>
<protein>
    <submittedName>
        <fullName evidence="2">Uncharacterized protein</fullName>
    </submittedName>
</protein>
<feature type="compositionally biased region" description="Basic and acidic residues" evidence="1">
    <location>
        <begin position="83"/>
        <end position="93"/>
    </location>
</feature>
<dbReference type="Proteomes" id="UP001165082">
    <property type="component" value="Unassembled WGS sequence"/>
</dbReference>
<evidence type="ECO:0000313" key="3">
    <source>
        <dbReference type="Proteomes" id="UP001165082"/>
    </source>
</evidence>
<name>A0A9W7DVC7_9STRA</name>
<sequence length="163" mass="17474">MSSARSARAAMLASKRAKLDAMKAKRASGRTTRSKSKDEPKAPEENNKEEDLDGYIAGLIGDDGKKEQYDKSCQTSPTEDDGDPQREEGHNYDEDSEEGGGRGGQIGTRPQGPHDDDVIRSVTDASDPGDVPVPSGRVPRMDESSAASVMGTKGFIRFVKEAS</sequence>
<comment type="caution">
    <text evidence="2">The sequence shown here is derived from an EMBL/GenBank/DDBJ whole genome shotgun (WGS) entry which is preliminary data.</text>
</comment>
<evidence type="ECO:0000313" key="2">
    <source>
        <dbReference type="EMBL" id="GMH57709.1"/>
    </source>
</evidence>
<feature type="compositionally biased region" description="Low complexity" evidence="1">
    <location>
        <begin position="1"/>
        <end position="14"/>
    </location>
</feature>
<dbReference type="EMBL" id="BRXZ01000929">
    <property type="protein sequence ID" value="GMH57709.1"/>
    <property type="molecule type" value="Genomic_DNA"/>
</dbReference>
<feature type="non-terminal residue" evidence="2">
    <location>
        <position position="163"/>
    </location>
</feature>
<evidence type="ECO:0000256" key="1">
    <source>
        <dbReference type="SAM" id="MobiDB-lite"/>
    </source>
</evidence>
<proteinExistence type="predicted"/>
<feature type="compositionally biased region" description="Basic and acidic residues" evidence="1">
    <location>
        <begin position="35"/>
        <end position="46"/>
    </location>
</feature>
<keyword evidence="3" id="KW-1185">Reference proteome</keyword>
<reference evidence="2" key="1">
    <citation type="submission" date="2022-07" db="EMBL/GenBank/DDBJ databases">
        <title>Genome analysis of Parmales, a sister group of diatoms, reveals the evolutionary specialization of diatoms from phago-mixotrophs to photoautotrophs.</title>
        <authorList>
            <person name="Ban H."/>
            <person name="Sato S."/>
            <person name="Yoshikawa S."/>
            <person name="Kazumasa Y."/>
            <person name="Nakamura Y."/>
            <person name="Ichinomiya M."/>
            <person name="Saitoh K."/>
            <person name="Sato N."/>
            <person name="Blanc-Mathieu R."/>
            <person name="Endo H."/>
            <person name="Kuwata A."/>
            <person name="Ogata H."/>
        </authorList>
    </citation>
    <scope>NUCLEOTIDE SEQUENCE</scope>
</reference>
<feature type="compositionally biased region" description="Basic residues" evidence="1">
    <location>
        <begin position="24"/>
        <end position="34"/>
    </location>
</feature>
<organism evidence="2 3">
    <name type="scientific">Triparma retinervis</name>
    <dbReference type="NCBI Taxonomy" id="2557542"/>
    <lineage>
        <taxon>Eukaryota</taxon>
        <taxon>Sar</taxon>
        <taxon>Stramenopiles</taxon>
        <taxon>Ochrophyta</taxon>
        <taxon>Bolidophyceae</taxon>
        <taxon>Parmales</taxon>
        <taxon>Triparmaceae</taxon>
        <taxon>Triparma</taxon>
    </lineage>
</organism>
<gene>
    <name evidence="2" type="ORF">TrRE_jg11566</name>
</gene>
<feature type="region of interest" description="Disordered" evidence="1">
    <location>
        <begin position="1"/>
        <end position="148"/>
    </location>
</feature>
<dbReference type="AlphaFoldDB" id="A0A9W7DVC7"/>